<evidence type="ECO:0000256" key="5">
    <source>
        <dbReference type="ARBA" id="ARBA00022692"/>
    </source>
</evidence>
<comment type="subcellular location">
    <subcellularLocation>
        <location evidence="1 8">Cell membrane</location>
        <topology evidence="1 8">Multi-pass membrane protein</topology>
    </subcellularLocation>
</comment>
<dbReference type="EMBL" id="STFG01000001">
    <property type="protein sequence ID" value="THU05448.1"/>
    <property type="molecule type" value="Genomic_DNA"/>
</dbReference>
<comment type="similarity">
    <text evidence="2">Belongs to the binding-protein-dependent transport system permease family. CysTW subfamily.</text>
</comment>
<feature type="transmembrane region" description="Helical" evidence="8">
    <location>
        <begin position="149"/>
        <end position="177"/>
    </location>
</feature>
<feature type="domain" description="ABC transmembrane type-1" evidence="9">
    <location>
        <begin position="70"/>
        <end position="274"/>
    </location>
</feature>
<evidence type="ECO:0000256" key="6">
    <source>
        <dbReference type="ARBA" id="ARBA00022989"/>
    </source>
</evidence>
<feature type="transmembrane region" description="Helical" evidence="8">
    <location>
        <begin position="69"/>
        <end position="93"/>
    </location>
</feature>
<feature type="transmembrane region" description="Helical" evidence="8">
    <location>
        <begin position="256"/>
        <end position="275"/>
    </location>
</feature>
<protein>
    <submittedName>
        <fullName evidence="10">ABC transporter permease</fullName>
    </submittedName>
</protein>
<dbReference type="GO" id="GO:0005886">
    <property type="term" value="C:plasma membrane"/>
    <property type="evidence" value="ECO:0007669"/>
    <property type="project" value="UniProtKB-SubCell"/>
</dbReference>
<evidence type="ECO:0000313" key="11">
    <source>
        <dbReference type="Proteomes" id="UP000308917"/>
    </source>
</evidence>
<dbReference type="Proteomes" id="UP000308917">
    <property type="component" value="Unassembled WGS sequence"/>
</dbReference>
<evidence type="ECO:0000259" key="9">
    <source>
        <dbReference type="PROSITE" id="PS50928"/>
    </source>
</evidence>
<evidence type="ECO:0000256" key="8">
    <source>
        <dbReference type="RuleBase" id="RU363032"/>
    </source>
</evidence>
<keyword evidence="6 8" id="KW-1133">Transmembrane helix</keyword>
<proteinExistence type="inferred from homology"/>
<accession>A0A4S8FCY0</accession>
<comment type="caution">
    <text evidence="10">The sequence shown here is derived from an EMBL/GenBank/DDBJ whole genome shotgun (WGS) entry which is preliminary data.</text>
</comment>
<evidence type="ECO:0000256" key="2">
    <source>
        <dbReference type="ARBA" id="ARBA00007069"/>
    </source>
</evidence>
<keyword evidence="5 8" id="KW-0812">Transmembrane</keyword>
<evidence type="ECO:0000256" key="7">
    <source>
        <dbReference type="ARBA" id="ARBA00023136"/>
    </source>
</evidence>
<evidence type="ECO:0000256" key="3">
    <source>
        <dbReference type="ARBA" id="ARBA00022448"/>
    </source>
</evidence>
<feature type="transmembrane region" description="Helical" evidence="8">
    <location>
        <begin position="105"/>
        <end position="129"/>
    </location>
</feature>
<keyword evidence="3 8" id="KW-0813">Transport</keyword>
<dbReference type="PANTHER" id="PTHR42929">
    <property type="entry name" value="INNER MEMBRANE ABC TRANSPORTER PERMEASE PROTEIN YDCU-RELATED-RELATED"/>
    <property type="match status" value="1"/>
</dbReference>
<reference evidence="10 11" key="1">
    <citation type="journal article" date="2015" name="Antonie Van Leeuwenhoek">
        <title>Lampropedia puyangensis sp. nov., isolated from symptomatic bark of Populus ? euramericana canker and emended description of Lampropedia hyalina (Ehrenberg 1832) Lee et al. 2004.</title>
        <authorList>
            <person name="Li Y."/>
            <person name="Wang T."/>
            <person name="Piao C.G."/>
            <person name="Wang L.F."/>
            <person name="Tian G.Z."/>
            <person name="Zhu T.H."/>
            <person name="Guo M.W."/>
        </authorList>
    </citation>
    <scope>NUCLEOTIDE SEQUENCE [LARGE SCALE GENOMIC DNA]</scope>
    <source>
        <strain evidence="10 11">2-bin</strain>
    </source>
</reference>
<dbReference type="PROSITE" id="PS50928">
    <property type="entry name" value="ABC_TM1"/>
    <property type="match status" value="1"/>
</dbReference>
<sequence length="289" mass="31155">MSMTTASASSPSKHWLLLAPATAFIGVLFLAPVLQLLIASVIETQSDGSWAFTLARYESFFADSYNLRLMLRTLGISLATVLASLVLAFPVALYMRELSPRKRAFLAILLLSPLLTSLVVRTLAWVVLLGPKGLLNGWLAHFGLPAVTLMYNVTGVVIGLTHVYFGYMLLCLMTSVLKIDNSLLLAAQNLGASRWRVIWHVILPLCTPGIVAGSILVFTMSASAYVTPDLLGGTNMKVMASEIYDLAINYLEWREAATVAAILFIAVWAVVAVAAKLGERPNLVGGGKS</sequence>
<evidence type="ECO:0000256" key="1">
    <source>
        <dbReference type="ARBA" id="ARBA00004651"/>
    </source>
</evidence>
<dbReference type="GO" id="GO:0055085">
    <property type="term" value="P:transmembrane transport"/>
    <property type="evidence" value="ECO:0007669"/>
    <property type="project" value="InterPro"/>
</dbReference>
<dbReference type="PANTHER" id="PTHR42929:SF1">
    <property type="entry name" value="INNER MEMBRANE ABC TRANSPORTER PERMEASE PROTEIN YDCU-RELATED"/>
    <property type="match status" value="1"/>
</dbReference>
<dbReference type="Gene3D" id="1.10.3720.10">
    <property type="entry name" value="MetI-like"/>
    <property type="match status" value="1"/>
</dbReference>
<gene>
    <name evidence="10" type="ORF">E9531_02610</name>
</gene>
<dbReference type="AlphaFoldDB" id="A0A4S8FCY0"/>
<keyword evidence="4" id="KW-1003">Cell membrane</keyword>
<dbReference type="SUPFAM" id="SSF161098">
    <property type="entry name" value="MetI-like"/>
    <property type="match status" value="1"/>
</dbReference>
<feature type="transmembrane region" description="Helical" evidence="8">
    <location>
        <begin position="197"/>
        <end position="226"/>
    </location>
</feature>
<dbReference type="InterPro" id="IPR000515">
    <property type="entry name" value="MetI-like"/>
</dbReference>
<name>A0A4S8FCY0_9BURK</name>
<keyword evidence="7 8" id="KW-0472">Membrane</keyword>
<keyword evidence="11" id="KW-1185">Reference proteome</keyword>
<dbReference type="InterPro" id="IPR035906">
    <property type="entry name" value="MetI-like_sf"/>
</dbReference>
<evidence type="ECO:0000313" key="10">
    <source>
        <dbReference type="EMBL" id="THU05448.1"/>
    </source>
</evidence>
<dbReference type="CDD" id="cd06261">
    <property type="entry name" value="TM_PBP2"/>
    <property type="match status" value="1"/>
</dbReference>
<organism evidence="10 11">
    <name type="scientific">Lampropedia puyangensis</name>
    <dbReference type="NCBI Taxonomy" id="1330072"/>
    <lineage>
        <taxon>Bacteria</taxon>
        <taxon>Pseudomonadati</taxon>
        <taxon>Pseudomonadota</taxon>
        <taxon>Betaproteobacteria</taxon>
        <taxon>Burkholderiales</taxon>
        <taxon>Comamonadaceae</taxon>
        <taxon>Lampropedia</taxon>
    </lineage>
</organism>
<evidence type="ECO:0000256" key="4">
    <source>
        <dbReference type="ARBA" id="ARBA00022475"/>
    </source>
</evidence>
<dbReference type="Pfam" id="PF00528">
    <property type="entry name" value="BPD_transp_1"/>
    <property type="match status" value="1"/>
</dbReference>